<dbReference type="PANTHER" id="PTHR43537">
    <property type="entry name" value="TRANSCRIPTIONAL REGULATOR, GNTR FAMILY"/>
    <property type="match status" value="1"/>
</dbReference>
<keyword evidence="6" id="KW-1185">Reference proteome</keyword>
<dbReference type="Proteomes" id="UP000319769">
    <property type="component" value="Unassembled WGS sequence"/>
</dbReference>
<dbReference type="Pfam" id="PF07729">
    <property type="entry name" value="FCD"/>
    <property type="match status" value="1"/>
</dbReference>
<name>A0A5N0V2F4_9PSEU</name>
<evidence type="ECO:0000313" key="6">
    <source>
        <dbReference type="Proteomes" id="UP000319769"/>
    </source>
</evidence>
<reference evidence="5" key="1">
    <citation type="submission" date="2019-09" db="EMBL/GenBank/DDBJ databases">
        <authorList>
            <person name="Teo W.F.A."/>
            <person name="Duangmal K."/>
        </authorList>
    </citation>
    <scope>NUCLEOTIDE SEQUENCE [LARGE SCALE GENOMIC DNA]</scope>
    <source>
        <strain evidence="5">K81G1</strain>
    </source>
</reference>
<dbReference type="PANTHER" id="PTHR43537:SF24">
    <property type="entry name" value="GLUCONATE OPERON TRANSCRIPTIONAL REPRESSOR"/>
    <property type="match status" value="1"/>
</dbReference>
<dbReference type="EMBL" id="VMNW02000021">
    <property type="protein sequence ID" value="KAA9160546.1"/>
    <property type="molecule type" value="Genomic_DNA"/>
</dbReference>
<evidence type="ECO:0000256" key="3">
    <source>
        <dbReference type="ARBA" id="ARBA00023163"/>
    </source>
</evidence>
<gene>
    <name evidence="5" type="ORF">FPZ12_017080</name>
</gene>
<dbReference type="AlphaFoldDB" id="A0A5N0V2F4"/>
<evidence type="ECO:0000256" key="2">
    <source>
        <dbReference type="ARBA" id="ARBA00023125"/>
    </source>
</evidence>
<dbReference type="SUPFAM" id="SSF46785">
    <property type="entry name" value="Winged helix' DNA-binding domain"/>
    <property type="match status" value="1"/>
</dbReference>
<dbReference type="Pfam" id="PF00392">
    <property type="entry name" value="GntR"/>
    <property type="match status" value="1"/>
</dbReference>
<dbReference type="SMART" id="SM00345">
    <property type="entry name" value="HTH_GNTR"/>
    <property type="match status" value="1"/>
</dbReference>
<evidence type="ECO:0000256" key="1">
    <source>
        <dbReference type="ARBA" id="ARBA00023015"/>
    </source>
</evidence>
<feature type="domain" description="HTH gntR-type" evidence="4">
    <location>
        <begin position="16"/>
        <end position="83"/>
    </location>
</feature>
<sequence>MNLSTRSEAVEPSRSPSRAEAAYRELRTRILSGKFEPGARLQPDALASALSMSPTPVREAIQRLAAEGLVQFVPQKGAQVITQSLADMLAIYQLRMVLEPVAFSLSIRRGTPDWSVGVRRSWDALTGSSHPGDTWNAEFEQKHADFHLQLISACDSEALLREIERLRAQSLMYRAVSRAPHGPGEGFERAHEPLMAAALQGDHSGAIDLLVDHIASAVDDARLAGDVVLSEEQRNAAKESARLVAASWNAVTIRPATATSVQ</sequence>
<dbReference type="PROSITE" id="PS50949">
    <property type="entry name" value="HTH_GNTR"/>
    <property type="match status" value="1"/>
</dbReference>
<dbReference type="SMART" id="SM00895">
    <property type="entry name" value="FCD"/>
    <property type="match status" value="1"/>
</dbReference>
<keyword evidence="2" id="KW-0238">DNA-binding</keyword>
<dbReference type="GO" id="GO:0003677">
    <property type="term" value="F:DNA binding"/>
    <property type="evidence" value="ECO:0007669"/>
    <property type="project" value="UniProtKB-KW"/>
</dbReference>
<organism evidence="5 6">
    <name type="scientific">Amycolatopsis acidicola</name>
    <dbReference type="NCBI Taxonomy" id="2596893"/>
    <lineage>
        <taxon>Bacteria</taxon>
        <taxon>Bacillati</taxon>
        <taxon>Actinomycetota</taxon>
        <taxon>Actinomycetes</taxon>
        <taxon>Pseudonocardiales</taxon>
        <taxon>Pseudonocardiaceae</taxon>
        <taxon>Amycolatopsis</taxon>
    </lineage>
</organism>
<dbReference type="InterPro" id="IPR036388">
    <property type="entry name" value="WH-like_DNA-bd_sf"/>
</dbReference>
<dbReference type="InterPro" id="IPR008920">
    <property type="entry name" value="TF_FadR/GntR_C"/>
</dbReference>
<proteinExistence type="predicted"/>
<dbReference type="InterPro" id="IPR011711">
    <property type="entry name" value="GntR_C"/>
</dbReference>
<comment type="caution">
    <text evidence="5">The sequence shown here is derived from an EMBL/GenBank/DDBJ whole genome shotgun (WGS) entry which is preliminary data.</text>
</comment>
<evidence type="ECO:0000313" key="5">
    <source>
        <dbReference type="EMBL" id="KAA9160546.1"/>
    </source>
</evidence>
<dbReference type="Gene3D" id="1.20.120.530">
    <property type="entry name" value="GntR ligand-binding domain-like"/>
    <property type="match status" value="1"/>
</dbReference>
<dbReference type="SUPFAM" id="SSF48008">
    <property type="entry name" value="GntR ligand-binding domain-like"/>
    <property type="match status" value="1"/>
</dbReference>
<keyword evidence="1" id="KW-0805">Transcription regulation</keyword>
<keyword evidence="3" id="KW-0804">Transcription</keyword>
<accession>A0A5N0V2F4</accession>
<dbReference type="RefSeq" id="WP_144748199.1">
    <property type="nucleotide sequence ID" value="NZ_VMNW02000021.1"/>
</dbReference>
<dbReference type="OrthoDB" id="3186208at2"/>
<dbReference type="Gene3D" id="1.10.10.10">
    <property type="entry name" value="Winged helix-like DNA-binding domain superfamily/Winged helix DNA-binding domain"/>
    <property type="match status" value="1"/>
</dbReference>
<dbReference type="CDD" id="cd07377">
    <property type="entry name" value="WHTH_GntR"/>
    <property type="match status" value="1"/>
</dbReference>
<dbReference type="InterPro" id="IPR036390">
    <property type="entry name" value="WH_DNA-bd_sf"/>
</dbReference>
<dbReference type="InterPro" id="IPR000524">
    <property type="entry name" value="Tscrpt_reg_HTH_GntR"/>
</dbReference>
<protein>
    <submittedName>
        <fullName evidence="5">GntR family transcriptional regulator</fullName>
    </submittedName>
</protein>
<evidence type="ECO:0000259" key="4">
    <source>
        <dbReference type="PROSITE" id="PS50949"/>
    </source>
</evidence>
<dbReference type="GO" id="GO:0003700">
    <property type="term" value="F:DNA-binding transcription factor activity"/>
    <property type="evidence" value="ECO:0007669"/>
    <property type="project" value="InterPro"/>
</dbReference>